<evidence type="ECO:0000313" key="3">
    <source>
        <dbReference type="Proteomes" id="UP001500596"/>
    </source>
</evidence>
<dbReference type="Proteomes" id="UP001500596">
    <property type="component" value="Unassembled WGS sequence"/>
</dbReference>
<sequence>MQSSLSRIATWLVAFLVGAVYGLAGTIAHSFRLGWFPLGLVLAVIGSAALLAAVRLLTGDRWSALAAGLGMIAATIAFSGRGPGGSVIVAQTDLAVVWTVAVPILVVIAVAWPSRLRPVAGDTGSGSDLD</sequence>
<reference evidence="3" key="1">
    <citation type="journal article" date="2019" name="Int. J. Syst. Evol. Microbiol.">
        <title>The Global Catalogue of Microorganisms (GCM) 10K type strain sequencing project: providing services to taxonomists for standard genome sequencing and annotation.</title>
        <authorList>
            <consortium name="The Broad Institute Genomics Platform"/>
            <consortium name="The Broad Institute Genome Sequencing Center for Infectious Disease"/>
            <person name="Wu L."/>
            <person name="Ma J."/>
        </authorList>
    </citation>
    <scope>NUCLEOTIDE SEQUENCE [LARGE SCALE GENOMIC DNA]</scope>
    <source>
        <strain evidence="3">JCM 15575</strain>
    </source>
</reference>
<protein>
    <recommendedName>
        <fullName evidence="4">Histidinol dehydrogenase</fullName>
    </recommendedName>
</protein>
<feature type="transmembrane region" description="Helical" evidence="1">
    <location>
        <begin position="94"/>
        <end position="112"/>
    </location>
</feature>
<feature type="transmembrane region" description="Helical" evidence="1">
    <location>
        <begin position="64"/>
        <end position="82"/>
    </location>
</feature>
<evidence type="ECO:0008006" key="4">
    <source>
        <dbReference type="Google" id="ProtNLM"/>
    </source>
</evidence>
<feature type="transmembrane region" description="Helical" evidence="1">
    <location>
        <begin position="34"/>
        <end position="57"/>
    </location>
</feature>
<gene>
    <name evidence="2" type="ORF">GCM10009807_21340</name>
</gene>
<comment type="caution">
    <text evidence="2">The sequence shown here is derived from an EMBL/GenBank/DDBJ whole genome shotgun (WGS) entry which is preliminary data.</text>
</comment>
<organism evidence="2 3">
    <name type="scientific">Microbacterium lacus</name>
    <dbReference type="NCBI Taxonomy" id="415217"/>
    <lineage>
        <taxon>Bacteria</taxon>
        <taxon>Bacillati</taxon>
        <taxon>Actinomycetota</taxon>
        <taxon>Actinomycetes</taxon>
        <taxon>Micrococcales</taxon>
        <taxon>Microbacteriaceae</taxon>
        <taxon>Microbacterium</taxon>
    </lineage>
</organism>
<evidence type="ECO:0000313" key="2">
    <source>
        <dbReference type="EMBL" id="GAA1677120.1"/>
    </source>
</evidence>
<keyword evidence="1" id="KW-0472">Membrane</keyword>
<dbReference type="EMBL" id="BAAAPK010000001">
    <property type="protein sequence ID" value="GAA1677120.1"/>
    <property type="molecule type" value="Genomic_DNA"/>
</dbReference>
<dbReference type="InterPro" id="IPR046095">
    <property type="entry name" value="DUF6113"/>
</dbReference>
<keyword evidence="3" id="KW-1185">Reference proteome</keyword>
<keyword evidence="1" id="KW-1133">Transmembrane helix</keyword>
<keyword evidence="1" id="KW-0812">Transmembrane</keyword>
<dbReference type="Pfam" id="PF19608">
    <property type="entry name" value="DUF6113"/>
    <property type="match status" value="1"/>
</dbReference>
<dbReference type="RefSeq" id="WP_344054377.1">
    <property type="nucleotide sequence ID" value="NZ_BAAAPK010000001.1"/>
</dbReference>
<proteinExistence type="predicted"/>
<accession>A0ABP4SS59</accession>
<name>A0ABP4SS59_9MICO</name>
<evidence type="ECO:0000256" key="1">
    <source>
        <dbReference type="SAM" id="Phobius"/>
    </source>
</evidence>